<comment type="similarity">
    <text evidence="1">Belongs to the Gfo/Idh/MocA family.</text>
</comment>
<proteinExistence type="inferred from homology"/>
<dbReference type="GO" id="GO:0000166">
    <property type="term" value="F:nucleotide binding"/>
    <property type="evidence" value="ECO:0007669"/>
    <property type="project" value="InterPro"/>
</dbReference>
<evidence type="ECO:0000259" key="4">
    <source>
        <dbReference type="Pfam" id="PF22725"/>
    </source>
</evidence>
<comment type="caution">
    <text evidence="5">The sequence shown here is derived from an EMBL/GenBank/DDBJ whole genome shotgun (WGS) entry which is preliminary data.</text>
</comment>
<name>A0A423UFJ8_9BIFI</name>
<protein>
    <submittedName>
        <fullName evidence="5">Oxidoreductase</fullName>
    </submittedName>
</protein>
<evidence type="ECO:0000256" key="2">
    <source>
        <dbReference type="ARBA" id="ARBA00023002"/>
    </source>
</evidence>
<accession>A0A423UFJ8</accession>
<organism evidence="5 6">
    <name type="scientific">Bifidobacterium mongoliense</name>
    <dbReference type="NCBI Taxonomy" id="518643"/>
    <lineage>
        <taxon>Bacteria</taxon>
        <taxon>Bacillati</taxon>
        <taxon>Actinomycetota</taxon>
        <taxon>Actinomycetes</taxon>
        <taxon>Bifidobacteriales</taxon>
        <taxon>Bifidobacteriaceae</taxon>
        <taxon>Bifidobacterium</taxon>
    </lineage>
</organism>
<dbReference type="RefSeq" id="WP_123644246.1">
    <property type="nucleotide sequence ID" value="NZ_QRAJ01000001.1"/>
</dbReference>
<dbReference type="Proteomes" id="UP000285266">
    <property type="component" value="Unassembled WGS sequence"/>
</dbReference>
<dbReference type="AlphaFoldDB" id="A0A423UFJ8"/>
<dbReference type="Gene3D" id="3.40.50.720">
    <property type="entry name" value="NAD(P)-binding Rossmann-like Domain"/>
    <property type="match status" value="1"/>
</dbReference>
<dbReference type="GO" id="GO:0016491">
    <property type="term" value="F:oxidoreductase activity"/>
    <property type="evidence" value="ECO:0007669"/>
    <property type="project" value="UniProtKB-KW"/>
</dbReference>
<dbReference type="Pfam" id="PF22725">
    <property type="entry name" value="GFO_IDH_MocA_C3"/>
    <property type="match status" value="1"/>
</dbReference>
<evidence type="ECO:0000259" key="3">
    <source>
        <dbReference type="Pfam" id="PF01408"/>
    </source>
</evidence>
<evidence type="ECO:0000256" key="1">
    <source>
        <dbReference type="ARBA" id="ARBA00010928"/>
    </source>
</evidence>
<dbReference type="PANTHER" id="PTHR22604">
    <property type="entry name" value="OXIDOREDUCTASES"/>
    <property type="match status" value="1"/>
</dbReference>
<dbReference type="InterPro" id="IPR050984">
    <property type="entry name" value="Gfo/Idh/MocA_domain"/>
</dbReference>
<evidence type="ECO:0000313" key="6">
    <source>
        <dbReference type="Proteomes" id="UP000285266"/>
    </source>
</evidence>
<dbReference type="InterPro" id="IPR055170">
    <property type="entry name" value="GFO_IDH_MocA-like_dom"/>
</dbReference>
<gene>
    <name evidence="5" type="ORF">BMONG18_0038</name>
</gene>
<feature type="domain" description="Gfo/Idh/MocA-like oxidoreductase N-terminal" evidence="3">
    <location>
        <begin position="18"/>
        <end position="141"/>
    </location>
</feature>
<evidence type="ECO:0000313" key="5">
    <source>
        <dbReference type="EMBL" id="ROT87498.1"/>
    </source>
</evidence>
<keyword evidence="2" id="KW-0560">Oxidoreductase</keyword>
<dbReference type="InterPro" id="IPR000683">
    <property type="entry name" value="Gfo/Idh/MocA-like_OxRdtase_N"/>
</dbReference>
<sequence>MSTLNGKRAEAQQQGRKIKVAILGAGGIAHAMALTLNRMADDPRYTNLVEPYAVAARDGERAADFARQYGLPVSYGSYEEMLADPEVDLVYIATPHSLHAEQGEQCLRAGKNILVEKSFTANTAQAERLLATARETGLLCTEAIWTRYMPSRTIIHDLLASGIIVEIRTVSANLGYTITGKARLTDPALAGGALLDVGVYPLNFVDMILEGRPYDRMATAMTPYQTGVDAQSTTTLFYPDTVMAVAYSSMVSISDRDGVVWGTDGHLICRNINDISAVDVYDRDYRLVKHVDMPEQLTGYEYEVASAANAILDGARECPEAPHTDTLRIMRLMDDIRGQWGLRFPFEQE</sequence>
<dbReference type="SUPFAM" id="SSF51735">
    <property type="entry name" value="NAD(P)-binding Rossmann-fold domains"/>
    <property type="match status" value="1"/>
</dbReference>
<dbReference type="PANTHER" id="PTHR22604:SF105">
    <property type="entry name" value="TRANS-1,2-DIHYDROBENZENE-1,2-DIOL DEHYDROGENASE"/>
    <property type="match status" value="1"/>
</dbReference>
<dbReference type="EMBL" id="QRAJ01000001">
    <property type="protein sequence ID" value="ROT87498.1"/>
    <property type="molecule type" value="Genomic_DNA"/>
</dbReference>
<dbReference type="Gene3D" id="3.30.360.10">
    <property type="entry name" value="Dihydrodipicolinate Reductase, domain 2"/>
    <property type="match status" value="1"/>
</dbReference>
<dbReference type="InterPro" id="IPR036291">
    <property type="entry name" value="NAD(P)-bd_dom_sf"/>
</dbReference>
<dbReference type="Pfam" id="PF01408">
    <property type="entry name" value="GFO_IDH_MocA"/>
    <property type="match status" value="1"/>
</dbReference>
<dbReference type="SUPFAM" id="SSF55347">
    <property type="entry name" value="Glyceraldehyde-3-phosphate dehydrogenase-like, C-terminal domain"/>
    <property type="match status" value="1"/>
</dbReference>
<feature type="domain" description="GFO/IDH/MocA-like oxidoreductase" evidence="4">
    <location>
        <begin position="155"/>
        <end position="267"/>
    </location>
</feature>
<reference evidence="5 6" key="1">
    <citation type="submission" date="2018-07" db="EMBL/GenBank/DDBJ databases">
        <title>The role of parmesan cheese in vectoring bovine microbiota.</title>
        <authorList>
            <person name="Lugli G.A."/>
            <person name="Milani C."/>
        </authorList>
    </citation>
    <scope>NUCLEOTIDE SEQUENCE [LARGE SCALE GENOMIC DNA]</scope>
    <source>
        <strain evidence="5 6">BMONG18</strain>
    </source>
</reference>